<dbReference type="InterPro" id="IPR051928">
    <property type="entry name" value="NorD/CobT"/>
</dbReference>
<dbReference type="SMART" id="SM00327">
    <property type="entry name" value="VWA"/>
    <property type="match status" value="1"/>
</dbReference>
<dbReference type="InterPro" id="IPR002035">
    <property type="entry name" value="VWF_A"/>
</dbReference>
<feature type="compositionally biased region" description="Acidic residues" evidence="1">
    <location>
        <begin position="390"/>
        <end position="436"/>
    </location>
</feature>
<dbReference type="Pfam" id="PF11775">
    <property type="entry name" value="CobT_C"/>
    <property type="match status" value="1"/>
</dbReference>
<dbReference type="RefSeq" id="WP_013822020.1">
    <property type="nucleotide sequence ID" value="NC_015573.1"/>
</dbReference>
<evidence type="ECO:0000313" key="3">
    <source>
        <dbReference type="EMBL" id="AEG14505.1"/>
    </source>
</evidence>
<feature type="compositionally biased region" description="Basic and acidic residues" evidence="1">
    <location>
        <begin position="227"/>
        <end position="285"/>
    </location>
</feature>
<name>A0AAU8P9C1_DESK7</name>
<dbReference type="SUPFAM" id="SSF53300">
    <property type="entry name" value="vWA-like"/>
    <property type="match status" value="1"/>
</dbReference>
<dbReference type="InterPro" id="IPR036465">
    <property type="entry name" value="vWFA_dom_sf"/>
</dbReference>
<keyword evidence="4" id="KW-1185">Reference proteome</keyword>
<organism evidence="3 4">
    <name type="scientific">Desulfofundulus kuznetsovii (strain DSM 6115 / VKM B-1805 / 17)</name>
    <name type="common">Desulfotomaculum kuznetsovii</name>
    <dbReference type="NCBI Taxonomy" id="760568"/>
    <lineage>
        <taxon>Bacteria</taxon>
        <taxon>Bacillati</taxon>
        <taxon>Bacillota</taxon>
        <taxon>Clostridia</taxon>
        <taxon>Eubacteriales</taxon>
        <taxon>Peptococcaceae</taxon>
        <taxon>Desulfofundulus</taxon>
    </lineage>
</organism>
<feature type="region of interest" description="Disordered" evidence="1">
    <location>
        <begin position="209"/>
        <end position="493"/>
    </location>
</feature>
<evidence type="ECO:0000259" key="2">
    <source>
        <dbReference type="SMART" id="SM00327"/>
    </source>
</evidence>
<feature type="compositionally biased region" description="Acidic residues" evidence="1">
    <location>
        <begin position="445"/>
        <end position="455"/>
    </location>
</feature>
<proteinExistence type="predicted"/>
<dbReference type="Gene3D" id="3.40.50.410">
    <property type="entry name" value="von Willebrand factor, type A domain"/>
    <property type="match status" value="1"/>
</dbReference>
<dbReference type="AlphaFoldDB" id="A0AAU8P9C1"/>
<feature type="compositionally biased region" description="Acidic residues" evidence="1">
    <location>
        <begin position="464"/>
        <end position="474"/>
    </location>
</feature>
<feature type="compositionally biased region" description="Acidic residues" evidence="1">
    <location>
        <begin position="313"/>
        <end position="343"/>
    </location>
</feature>
<dbReference type="KEGG" id="dku:Desku_0906"/>
<dbReference type="PANTHER" id="PTHR41248">
    <property type="entry name" value="NORD PROTEIN"/>
    <property type="match status" value="1"/>
</dbReference>
<evidence type="ECO:0000313" key="4">
    <source>
        <dbReference type="Proteomes" id="UP000009229"/>
    </source>
</evidence>
<evidence type="ECO:0000256" key="1">
    <source>
        <dbReference type="SAM" id="MobiDB-lite"/>
    </source>
</evidence>
<reference evidence="4" key="1">
    <citation type="submission" date="2011-05" db="EMBL/GenBank/DDBJ databases">
        <title>Complete sequence of Desulfotomaculum kuznetsovii DSM 6115.</title>
        <authorList>
            <person name="Lucas S."/>
            <person name="Han J."/>
            <person name="Lapidus A."/>
            <person name="Cheng J.-F."/>
            <person name="Goodwin L."/>
            <person name="Pitluck S."/>
            <person name="Peters L."/>
            <person name="Mikhailova N."/>
            <person name="Lu M."/>
            <person name="Saunders E."/>
            <person name="Han C."/>
            <person name="Tapia R."/>
            <person name="Land M."/>
            <person name="Hauser L."/>
            <person name="Kyrpides N."/>
            <person name="Ivanova N."/>
            <person name="Pagani I."/>
            <person name="Nazina T."/>
            <person name="Ivanova A."/>
            <person name="Parshina S."/>
            <person name="Kuever J."/>
            <person name="Muyzer G."/>
            <person name="Plugge C."/>
            <person name="Stams A."/>
            <person name="Woyke T."/>
        </authorList>
    </citation>
    <scope>NUCLEOTIDE SEQUENCE [LARGE SCALE GENOMIC DNA]</scope>
    <source>
        <strain evidence="4">DSM 6115 / VKM B-1805 / 17</strain>
    </source>
</reference>
<accession>A0AAU8P9C1</accession>
<dbReference type="Proteomes" id="UP000009229">
    <property type="component" value="Chromosome"/>
</dbReference>
<protein>
    <submittedName>
        <fullName evidence="3">von Willebrand factor type A</fullName>
    </submittedName>
</protein>
<dbReference type="EMBL" id="CP002770">
    <property type="protein sequence ID" value="AEG14505.1"/>
    <property type="molecule type" value="Genomic_DNA"/>
</dbReference>
<sequence>MSLRELKRVRLQSLARVLSNKGDLTLMFGAGAYTDLKNITLVPFEGQIEPGVPASTAECWLALKASCAHEAGHIRFTDKNIWQEARRRGGSLLAHILNIIEDARVERCMSNIYPGAMLWFRFMNDYIFVNRKDWGTGPRALLGALVCYAVVGRVPDSIASQEDVMELVRKCAPHIDAGRLAKDTRGALEYAERVLDIVKDYLSSYIPPKEVSAAGTDSPEEAPEGELDPRREPKLPEVSWEESHSRCGEEKNGSGDEKESFDIDGSGDKTGRGERLEEPETRNPGEGEWAVSPVPPGEEDSPKEDSLEMGDFSGEDSPEEDFLEEDFSKEDSPEEDSSEEDSFVDGSSGSNSSEDDSLGELPEEEPGGGGESPEEALPEEEPEKFPGDESPLEEESPDSEDLETIEEDDRYFSEEESPDDEGSPELEELEDSLDDLPEGKFPDEGFLEEEFEGDLPEERSPEGSGDESPDEEWGSETPLELPGGGEPSGNDIDMDDYLELLESAGEELETIETAASRVAKLETPAADISEEEIVKELSRDIHRGVKFILKKLDSDKYARIEYEDLYSGVKGYISRTVDEIRRVLEYRATVRERNLRKGKLDCGALWKLRTGDPKIFYKVNEPNDIPRLAVYLLVDCSGSMAGPNMRAARSAACLLYEVCEKLKIPVNVTGFTGEVSSWSDVTHYRAVGFGEADRKHAIAYLGAFSQNRDGYSIRVAARELLLRNEEQKVLIVLSDGMPCMPYRGYMGDIGVKDTALAVRETEKMGIGVIGLYFGPENYLVQAQKIYNNLVYVRDIGVLPRALGRVLKKVIAGL</sequence>
<dbReference type="InterPro" id="IPR025861">
    <property type="entry name" value="CobT_VWA_dom"/>
</dbReference>
<dbReference type="PANTHER" id="PTHR41248:SF1">
    <property type="entry name" value="NORD PROTEIN"/>
    <property type="match status" value="1"/>
</dbReference>
<feature type="domain" description="VWFA" evidence="2">
    <location>
        <begin position="627"/>
        <end position="810"/>
    </location>
</feature>
<feature type="compositionally biased region" description="Acidic residues" evidence="1">
    <location>
        <begin position="353"/>
        <end position="382"/>
    </location>
</feature>
<gene>
    <name evidence="3" type="ordered locus">Desku_0906</name>
</gene>